<evidence type="ECO:0000313" key="2">
    <source>
        <dbReference type="Proteomes" id="UP001260959"/>
    </source>
</evidence>
<gene>
    <name evidence="1" type="ORF">REB14_00405</name>
</gene>
<reference evidence="1 2" key="1">
    <citation type="submission" date="2023-08" db="EMBL/GenBank/DDBJ databases">
        <authorList>
            <person name="Maltman C."/>
        </authorList>
    </citation>
    <scope>NUCLEOTIDE SEQUENCE [LARGE SCALE GENOMIC DNA]</scope>
    <source>
        <strain evidence="1 2">ES2</strain>
    </source>
</reference>
<dbReference type="RefSeq" id="WP_309521213.1">
    <property type="nucleotide sequence ID" value="NZ_JAVIXS010000001.1"/>
</dbReference>
<keyword evidence="2" id="KW-1185">Reference proteome</keyword>
<evidence type="ECO:0008006" key="3">
    <source>
        <dbReference type="Google" id="ProtNLM"/>
    </source>
</evidence>
<accession>A0ABU1DYL7</accession>
<name>A0ABU1DYL7_9FLAO</name>
<sequence>MTDKQLNIYKGLKSIGPEIAQFYIDGLAIIDSNLGTKSNLLAHTLREIDGGLRDIFEQEQLKKDIQKNLQSEDLERIFQQFNEYYKDFDYLRDLTFNEFKEAKGHISSILVSFGFSIDHPLSMQYIKAVRWLAKYAHRSGAYNEPRNPKDIINLWNEFEDVLSKLLGNYYALTDRVDSLLRHEEPSSRILKTLPNLLNTPAIISYFFNNLKSYKWLVHLEKEGYFDGSKNPEPIELVNNPNHYSIPYWAALSYLENITENSPNSSEKDTYESIIKIIDNISNFRNKNGQRIENYHTDYAVFKIICHLPEQYLNERHFLFIYNALKSKWHGLIGSNYDKFIDRLFTIGNNTLLLKGIDLLLMYKFHDGPFYKVDSIFTNYELERTLSECKCKIILTLGLKLQKLTFARMKEVINLDESLFNIISIQTIEDHEQSFACDRYDYQLVRLLRDILENLEAKDITKIIKELLNEQHSIFKRLAIHIIRIRYSELQELLWSLEENPLNMSFKHELYELFLEHSINFDNEKIKQTIDWINTKDYYINEDIKEDKDIIAKSIAYQKKEWLTSLLPSNSENVNKLIAEMNAISDIEIEHPGFDSWHSTLIGTISPLTNEELQELSINELISYYTNFNKKEYSFIGPSVEGLIDQFTLIVRYNPEKYNTNCNQFIDAPPAILYAWIRGLEESWRNDKKEFKYNEIINAVFKILEKETFWDSYNSNGEYNKWFVSNFLLFIEGGIRDGNQAFEVKSLPIIKNILFIILAKDSNDIYDYQDLSMTVLNNTKGKVYKIIFQYSLRLACIENKKNERWDNQIKEFITTEIQKDENNPLLFYIIGQFLPDINYLDKNWMNEDLCRLFPIVSEINWLAIMNGYFYYHRQPNKNYLKLFTLENHLQKALSLDLLEKQSVNNMVRQICTAYLYSFEGINLKGEIIQILIKSKSKKIISNLIYFFWSPNFPFESKVVNKIKLFWKEIYNHAIKLENKEIDKEILSGSCKWLNSIDIIDGKIYEILLNSIKYVTQSDRYYVIEALSNHIYNSPKEVGLILLELFKIEVTYDISRGKLQEIVQILYKDDFKEIADQICILHGEKGFNFLRDLYNKFNN</sequence>
<organism evidence="1 2">
    <name type="scientific">Chryseobacterium metallicongregator</name>
    <dbReference type="NCBI Taxonomy" id="3073042"/>
    <lineage>
        <taxon>Bacteria</taxon>
        <taxon>Pseudomonadati</taxon>
        <taxon>Bacteroidota</taxon>
        <taxon>Flavobacteriia</taxon>
        <taxon>Flavobacteriales</taxon>
        <taxon>Weeksellaceae</taxon>
        <taxon>Chryseobacterium group</taxon>
        <taxon>Chryseobacterium</taxon>
    </lineage>
</organism>
<proteinExistence type="predicted"/>
<evidence type="ECO:0000313" key="1">
    <source>
        <dbReference type="EMBL" id="MDR4950637.1"/>
    </source>
</evidence>
<dbReference type="EMBL" id="JAVIXS010000001">
    <property type="protein sequence ID" value="MDR4950637.1"/>
    <property type="molecule type" value="Genomic_DNA"/>
</dbReference>
<protein>
    <recommendedName>
        <fullName evidence="3">ATP-binding protein</fullName>
    </recommendedName>
</protein>
<dbReference type="Proteomes" id="UP001260959">
    <property type="component" value="Unassembled WGS sequence"/>
</dbReference>
<comment type="caution">
    <text evidence="1">The sequence shown here is derived from an EMBL/GenBank/DDBJ whole genome shotgun (WGS) entry which is preliminary data.</text>
</comment>